<evidence type="ECO:0000313" key="1">
    <source>
        <dbReference type="EMBL" id="ABO95477.1"/>
    </source>
</evidence>
<gene>
    <name evidence="1" type="ORF">OSTLU_31056</name>
</gene>
<dbReference type="EMBL" id="CP000584">
    <property type="protein sequence ID" value="ABO95477.1"/>
    <property type="molecule type" value="Genomic_DNA"/>
</dbReference>
<evidence type="ECO:0000313" key="2">
    <source>
        <dbReference type="Proteomes" id="UP000001568"/>
    </source>
</evidence>
<dbReference type="AlphaFoldDB" id="A4RVQ1"/>
<dbReference type="SUPFAM" id="SSF52042">
    <property type="entry name" value="Ribosomal protein L32e"/>
    <property type="match status" value="1"/>
</dbReference>
<name>A4RVQ1_OSTLU</name>
<dbReference type="GeneID" id="5001445"/>
<sequence length="51" mass="6577">MVTPLIKHKIVKKRTKTFKKYQSDRYKRIANVRDRKRCEIFEWRRRARRER</sequence>
<organism evidence="1 2">
    <name type="scientific">Ostreococcus lucimarinus (strain CCE9901)</name>
    <dbReference type="NCBI Taxonomy" id="436017"/>
    <lineage>
        <taxon>Eukaryota</taxon>
        <taxon>Viridiplantae</taxon>
        <taxon>Chlorophyta</taxon>
        <taxon>Mamiellophyceae</taxon>
        <taxon>Mamiellales</taxon>
        <taxon>Bathycoccaceae</taxon>
        <taxon>Ostreococcus</taxon>
    </lineage>
</organism>
<reference evidence="1 2" key="1">
    <citation type="journal article" date="2007" name="Proc. Natl. Acad. Sci. U.S.A.">
        <title>The tiny eukaryote Ostreococcus provides genomic insights into the paradox of plankton speciation.</title>
        <authorList>
            <person name="Palenik B."/>
            <person name="Grimwood J."/>
            <person name="Aerts A."/>
            <person name="Rouze P."/>
            <person name="Salamov A."/>
            <person name="Putnam N."/>
            <person name="Dupont C."/>
            <person name="Jorgensen R."/>
            <person name="Derelle E."/>
            <person name="Rombauts S."/>
            <person name="Zhou K."/>
            <person name="Otillar R."/>
            <person name="Merchant S.S."/>
            <person name="Podell S."/>
            <person name="Gaasterland T."/>
            <person name="Napoli C."/>
            <person name="Gendler K."/>
            <person name="Manuell A."/>
            <person name="Tai V."/>
            <person name="Vallon O."/>
            <person name="Piganeau G."/>
            <person name="Jancek S."/>
            <person name="Heijde M."/>
            <person name="Jabbari K."/>
            <person name="Bowler C."/>
            <person name="Lohr M."/>
            <person name="Robbens S."/>
            <person name="Werner G."/>
            <person name="Dubchak I."/>
            <person name="Pazour G.J."/>
            <person name="Ren Q."/>
            <person name="Paulsen I."/>
            <person name="Delwiche C."/>
            <person name="Schmutz J."/>
            <person name="Rokhsar D."/>
            <person name="Van de Peer Y."/>
            <person name="Moreau H."/>
            <person name="Grigoriev I.V."/>
        </authorList>
    </citation>
    <scope>NUCLEOTIDE SEQUENCE [LARGE SCALE GENOMIC DNA]</scope>
    <source>
        <strain evidence="1 2">CCE9901</strain>
    </source>
</reference>
<accession>A4RVQ1</accession>
<dbReference type="HOGENOM" id="CLU_3109785_0_0_1"/>
<dbReference type="Gramene" id="ABO95477">
    <property type="protein sequence ID" value="ABO95477"/>
    <property type="gene ID" value="OSTLU_31056"/>
</dbReference>
<dbReference type="Proteomes" id="UP000001568">
    <property type="component" value="Chromosome 4"/>
</dbReference>
<dbReference type="InterPro" id="IPR036351">
    <property type="entry name" value="Ribosomal_eL32_sf"/>
</dbReference>
<proteinExistence type="predicted"/>
<dbReference type="RefSeq" id="XP_001417184.1">
    <property type="nucleotide sequence ID" value="XM_001417147.1"/>
</dbReference>
<dbReference type="KEGG" id="olu:OSTLU_31056"/>
<keyword evidence="2" id="KW-1185">Reference proteome</keyword>
<protein>
    <submittedName>
        <fullName evidence="1">Uncharacterized protein</fullName>
    </submittedName>
</protein>